<dbReference type="SUPFAM" id="SSF53474">
    <property type="entry name" value="alpha/beta-Hydrolases"/>
    <property type="match status" value="1"/>
</dbReference>
<proteinExistence type="predicted"/>
<organism evidence="1 2">
    <name type="scientific">Candidatus Uhrbacteria bacterium CG_4_9_14_3_um_filter_50_9</name>
    <dbReference type="NCBI Taxonomy" id="1975035"/>
    <lineage>
        <taxon>Bacteria</taxon>
        <taxon>Candidatus Uhriibacteriota</taxon>
    </lineage>
</organism>
<protein>
    <recommendedName>
        <fullName evidence="3">Xaa-Pro dipeptidyl-peptidase-like domain-containing protein</fullName>
    </recommendedName>
</protein>
<dbReference type="EMBL" id="PFWU01000001">
    <property type="protein sequence ID" value="PJA46410.1"/>
    <property type="molecule type" value="Genomic_DNA"/>
</dbReference>
<sequence>MKRAVLFVVLTALAFGGLRAWNYSKTEQVYIEELLREVQGLDDPFVELDEETVGNEDAVWNRILDAEITSGESFRTTDVRGTTIQTYEAEIVNPNTFHVQKVWYAIPDGYSSLPMVVLLSGGIGDGSGFTVAPKDDVNEMEWLAAEGFVVVAFQTLGVGESEGEQDFYGFADQDGIAAIVQAAKKFTVVNPYNIGLASFSYGVTGAAGVVARYPELGIKFLSDWEGPSSRFFTTIGCKLGRVMGEDREEVSPADHDCADDTYWAEREAAEFMKGVDGLGYYWRIQQEKDHIQPTYGHTVEMLESVRNSFVTWFRVNAGDWNTVYNEETVPVVENGNHFVNYVIPHLVEMSQFE</sequence>
<dbReference type="Proteomes" id="UP000229385">
    <property type="component" value="Unassembled WGS sequence"/>
</dbReference>
<evidence type="ECO:0000313" key="1">
    <source>
        <dbReference type="EMBL" id="PJA46410.1"/>
    </source>
</evidence>
<evidence type="ECO:0008006" key="3">
    <source>
        <dbReference type="Google" id="ProtNLM"/>
    </source>
</evidence>
<comment type="caution">
    <text evidence="1">The sequence shown here is derived from an EMBL/GenBank/DDBJ whole genome shotgun (WGS) entry which is preliminary data.</text>
</comment>
<name>A0A2M7XEW2_9BACT</name>
<dbReference type="InterPro" id="IPR029058">
    <property type="entry name" value="AB_hydrolase_fold"/>
</dbReference>
<reference evidence="2" key="1">
    <citation type="submission" date="2017-09" db="EMBL/GenBank/DDBJ databases">
        <title>Depth-based differentiation of microbial function through sediment-hosted aquifers and enrichment of novel symbionts in the deep terrestrial subsurface.</title>
        <authorList>
            <person name="Probst A.J."/>
            <person name="Ladd B."/>
            <person name="Jarett J.K."/>
            <person name="Geller-Mcgrath D.E."/>
            <person name="Sieber C.M.K."/>
            <person name="Emerson J.B."/>
            <person name="Anantharaman K."/>
            <person name="Thomas B.C."/>
            <person name="Malmstrom R."/>
            <person name="Stieglmeier M."/>
            <person name="Klingl A."/>
            <person name="Woyke T."/>
            <person name="Ryan C.M."/>
            <person name="Banfield J.F."/>
        </authorList>
    </citation>
    <scope>NUCLEOTIDE SEQUENCE [LARGE SCALE GENOMIC DNA]</scope>
</reference>
<dbReference type="AlphaFoldDB" id="A0A2M7XEW2"/>
<dbReference type="Gene3D" id="3.40.50.1820">
    <property type="entry name" value="alpha/beta hydrolase"/>
    <property type="match status" value="1"/>
</dbReference>
<accession>A0A2M7XEW2</accession>
<evidence type="ECO:0000313" key="2">
    <source>
        <dbReference type="Proteomes" id="UP000229385"/>
    </source>
</evidence>
<gene>
    <name evidence="1" type="ORF">CO174_00140</name>
</gene>